<gene>
    <name evidence="2" type="ORF">BOTNAR_0002g00680</name>
</gene>
<dbReference type="Proteomes" id="UP000297452">
    <property type="component" value="Unassembled WGS sequence"/>
</dbReference>
<feature type="domain" description="DUF8212" evidence="1">
    <location>
        <begin position="82"/>
        <end position="111"/>
    </location>
</feature>
<organism evidence="2 3">
    <name type="scientific">Botryotinia narcissicola</name>
    <dbReference type="NCBI Taxonomy" id="278944"/>
    <lineage>
        <taxon>Eukaryota</taxon>
        <taxon>Fungi</taxon>
        <taxon>Dikarya</taxon>
        <taxon>Ascomycota</taxon>
        <taxon>Pezizomycotina</taxon>
        <taxon>Leotiomycetes</taxon>
        <taxon>Helotiales</taxon>
        <taxon>Sclerotiniaceae</taxon>
        <taxon>Botryotinia</taxon>
    </lineage>
</organism>
<protein>
    <recommendedName>
        <fullName evidence="1">DUF8212 domain-containing protein</fullName>
    </recommendedName>
</protein>
<accession>A0A4Z1JAM3</accession>
<evidence type="ECO:0000313" key="2">
    <source>
        <dbReference type="EMBL" id="TGO70284.1"/>
    </source>
</evidence>
<evidence type="ECO:0000259" key="1">
    <source>
        <dbReference type="Pfam" id="PF26640"/>
    </source>
</evidence>
<dbReference type="STRING" id="278944.A0A4Z1JAM3"/>
<keyword evidence="3" id="KW-1185">Reference proteome</keyword>
<sequence length="471" mass="53835">MLFDMHWHSLGTKSEHVVEIEHITGISAHVIIVATYPEACNVAQRMSWASERETIREEDMAYCLMGLFGIHMLPIYGEGSENAFLRLQQEILKRIPDQTLFLWTPSHEPYNQGLLATSPSAFCTDYECFTWLSPSRSPDVFRSPYASLIPSHHTPSGFQFLKESGKYSLNNATEIQPTFGSHGLQLSLLSSDECEDSLGTYTLYRLRRSNKLDEVWRRDRLDRLDRIRGFRRPNHTIICLDVLSWTKEEIFLVLIPEDPPGFHTPEMSINRMRDFRRPVSTDPESRPLSHTFLSTELLPNMTRRTVTVSQVDISKSGSPRKFKFSSMLPSGVRFSKAFIFQSDTSSSHLSSFSEPFECVGGVVLFDISSQHCNYEQLMMLVFGTRQRLSPSWCTLAERLVTDPSDSDIKILYSEKNALNSRMSSRADLSLNGCMHYVHINMINGVHIVYLGQLIAQSQIFSKIHDLIIFLV</sequence>
<evidence type="ECO:0000313" key="3">
    <source>
        <dbReference type="Proteomes" id="UP000297452"/>
    </source>
</evidence>
<comment type="caution">
    <text evidence="2">The sequence shown here is derived from an EMBL/GenBank/DDBJ whole genome shotgun (WGS) entry which is preliminary data.</text>
</comment>
<dbReference type="EMBL" id="PQXJ01000002">
    <property type="protein sequence ID" value="TGO70284.1"/>
    <property type="molecule type" value="Genomic_DNA"/>
</dbReference>
<dbReference type="OrthoDB" id="674604at2759"/>
<dbReference type="PANTHER" id="PTHR10622:SF10">
    <property type="entry name" value="HET DOMAIN-CONTAINING PROTEIN"/>
    <property type="match status" value="1"/>
</dbReference>
<dbReference type="InterPro" id="IPR058525">
    <property type="entry name" value="DUF8212"/>
</dbReference>
<dbReference type="AlphaFoldDB" id="A0A4Z1JAM3"/>
<reference evidence="2 3" key="1">
    <citation type="submission" date="2017-12" db="EMBL/GenBank/DDBJ databases">
        <title>Comparative genomics of Botrytis spp.</title>
        <authorList>
            <person name="Valero-Jimenez C.A."/>
            <person name="Tapia P."/>
            <person name="Veloso J."/>
            <person name="Silva-Moreno E."/>
            <person name="Staats M."/>
            <person name="Valdes J.H."/>
            <person name="Van Kan J.A.L."/>
        </authorList>
    </citation>
    <scope>NUCLEOTIDE SEQUENCE [LARGE SCALE GENOMIC DNA]</scope>
    <source>
        <strain evidence="2 3">MUCL2120</strain>
    </source>
</reference>
<dbReference type="Pfam" id="PF26640">
    <property type="entry name" value="DUF8212"/>
    <property type="match status" value="1"/>
</dbReference>
<proteinExistence type="predicted"/>
<name>A0A4Z1JAM3_9HELO</name>
<dbReference type="PANTHER" id="PTHR10622">
    <property type="entry name" value="HET DOMAIN-CONTAINING PROTEIN"/>
    <property type="match status" value="1"/>
</dbReference>